<keyword evidence="8" id="KW-0539">Nucleus</keyword>
<dbReference type="InterPro" id="IPR013087">
    <property type="entry name" value="Znf_C2H2_type"/>
</dbReference>
<keyword evidence="6" id="KW-0805">Transcription regulation</keyword>
<dbReference type="GO" id="GO:0000978">
    <property type="term" value="F:RNA polymerase II cis-regulatory region sequence-specific DNA binding"/>
    <property type="evidence" value="ECO:0007669"/>
    <property type="project" value="TreeGrafter"/>
</dbReference>
<protein>
    <submittedName>
        <fullName evidence="12">11359_t:CDS:1</fullName>
    </submittedName>
</protein>
<dbReference type="PROSITE" id="PS00028">
    <property type="entry name" value="ZINC_FINGER_C2H2_1"/>
    <property type="match status" value="2"/>
</dbReference>
<dbReference type="Pfam" id="PF13912">
    <property type="entry name" value="zf-C2H2_6"/>
    <property type="match status" value="1"/>
</dbReference>
<feature type="compositionally biased region" description="Low complexity" evidence="10">
    <location>
        <begin position="106"/>
        <end position="118"/>
    </location>
</feature>
<dbReference type="PANTHER" id="PTHR47428">
    <property type="entry name" value="REGULATORY PROTEIN MIG1-RELATED"/>
    <property type="match status" value="1"/>
</dbReference>
<dbReference type="GO" id="GO:0005737">
    <property type="term" value="C:cytoplasm"/>
    <property type="evidence" value="ECO:0007669"/>
    <property type="project" value="TreeGrafter"/>
</dbReference>
<name>A0A9N9E043_9GLOM</name>
<dbReference type="OrthoDB" id="6365676at2759"/>
<evidence type="ECO:0000256" key="3">
    <source>
        <dbReference type="ARBA" id="ARBA00022737"/>
    </source>
</evidence>
<evidence type="ECO:0000256" key="4">
    <source>
        <dbReference type="ARBA" id="ARBA00022771"/>
    </source>
</evidence>
<proteinExistence type="predicted"/>
<comment type="subcellular location">
    <subcellularLocation>
        <location evidence="1">Nucleus</location>
    </subcellularLocation>
</comment>
<dbReference type="EMBL" id="CAJVPL010005026">
    <property type="protein sequence ID" value="CAG8653622.1"/>
    <property type="molecule type" value="Genomic_DNA"/>
</dbReference>
<sequence length="176" mass="20381">MSNQIDRNIYEQQYQHVSLSTLFSNLRDSSDNNDVNRPYRCTICTRGFIRQEHLNRHMRTHTGERPFICKTCQKRFSRSDALTRHKKTHAQQFKRKDQQHIHHHSNGNNTATTTSSSLGNNNTPAYTIIFTESTTFINSITNSQPYACPLNNGCKKTFKYSGHLVRHISTCTSKET</sequence>
<dbReference type="AlphaFoldDB" id="A0A9N9E043"/>
<dbReference type="GO" id="GO:0008270">
    <property type="term" value="F:zinc ion binding"/>
    <property type="evidence" value="ECO:0007669"/>
    <property type="project" value="UniProtKB-KW"/>
</dbReference>
<organism evidence="12 13">
    <name type="scientific">Ambispora gerdemannii</name>
    <dbReference type="NCBI Taxonomy" id="144530"/>
    <lineage>
        <taxon>Eukaryota</taxon>
        <taxon>Fungi</taxon>
        <taxon>Fungi incertae sedis</taxon>
        <taxon>Mucoromycota</taxon>
        <taxon>Glomeromycotina</taxon>
        <taxon>Glomeromycetes</taxon>
        <taxon>Archaeosporales</taxon>
        <taxon>Ambisporaceae</taxon>
        <taxon>Ambispora</taxon>
    </lineage>
</organism>
<evidence type="ECO:0000313" key="13">
    <source>
        <dbReference type="Proteomes" id="UP000789831"/>
    </source>
</evidence>
<dbReference type="Gene3D" id="3.30.160.60">
    <property type="entry name" value="Classic Zinc Finger"/>
    <property type="match status" value="3"/>
</dbReference>
<keyword evidence="5" id="KW-0862">Zinc</keyword>
<dbReference type="FunFam" id="3.30.160.60:FF:002420">
    <property type="entry name" value="Zinc finger and BTB domain-containing protein 2"/>
    <property type="match status" value="1"/>
</dbReference>
<dbReference type="SUPFAM" id="SSF57667">
    <property type="entry name" value="beta-beta-alpha zinc fingers"/>
    <property type="match status" value="1"/>
</dbReference>
<evidence type="ECO:0000256" key="7">
    <source>
        <dbReference type="ARBA" id="ARBA00023163"/>
    </source>
</evidence>
<dbReference type="GO" id="GO:0000433">
    <property type="term" value="P:carbon catabolite repression of transcription from RNA polymerase II promoter by glucose"/>
    <property type="evidence" value="ECO:0007669"/>
    <property type="project" value="TreeGrafter"/>
</dbReference>
<evidence type="ECO:0000256" key="1">
    <source>
        <dbReference type="ARBA" id="ARBA00004123"/>
    </source>
</evidence>
<evidence type="ECO:0000256" key="5">
    <source>
        <dbReference type="ARBA" id="ARBA00022833"/>
    </source>
</evidence>
<accession>A0A9N9E043</accession>
<keyword evidence="7" id="KW-0804">Transcription</keyword>
<feature type="domain" description="C2H2-type" evidence="11">
    <location>
        <begin position="67"/>
        <end position="94"/>
    </location>
</feature>
<feature type="domain" description="C2H2-type" evidence="11">
    <location>
        <begin position="146"/>
        <end position="176"/>
    </location>
</feature>
<evidence type="ECO:0000256" key="8">
    <source>
        <dbReference type="ARBA" id="ARBA00023242"/>
    </source>
</evidence>
<evidence type="ECO:0000256" key="9">
    <source>
        <dbReference type="PROSITE-ProRule" id="PRU00042"/>
    </source>
</evidence>
<evidence type="ECO:0000256" key="6">
    <source>
        <dbReference type="ARBA" id="ARBA00023015"/>
    </source>
</evidence>
<dbReference type="InterPro" id="IPR051007">
    <property type="entry name" value="creA/MIG_C2H2-ZnF"/>
</dbReference>
<gene>
    <name evidence="12" type="ORF">AGERDE_LOCUS11504</name>
</gene>
<dbReference type="Pfam" id="PF00096">
    <property type="entry name" value="zf-C2H2"/>
    <property type="match status" value="2"/>
</dbReference>
<dbReference type="Proteomes" id="UP000789831">
    <property type="component" value="Unassembled WGS sequence"/>
</dbReference>
<evidence type="ECO:0000256" key="10">
    <source>
        <dbReference type="SAM" id="MobiDB-lite"/>
    </source>
</evidence>
<dbReference type="SMART" id="SM00355">
    <property type="entry name" value="ZnF_C2H2"/>
    <property type="match status" value="3"/>
</dbReference>
<dbReference type="FunFam" id="3.30.160.60:FF:000557">
    <property type="entry name" value="zinc finger and SCAN domain-containing protein 29"/>
    <property type="match status" value="1"/>
</dbReference>
<dbReference type="InterPro" id="IPR036236">
    <property type="entry name" value="Znf_C2H2_sf"/>
</dbReference>
<dbReference type="PROSITE" id="PS50157">
    <property type="entry name" value="ZINC_FINGER_C2H2_2"/>
    <property type="match status" value="3"/>
</dbReference>
<comment type="caution">
    <text evidence="12">The sequence shown here is derived from an EMBL/GenBank/DDBJ whole genome shotgun (WGS) entry which is preliminary data.</text>
</comment>
<dbReference type="PANTHER" id="PTHR47428:SF1">
    <property type="entry name" value="REGULATORY PROTEIN MIG1-RELATED"/>
    <property type="match status" value="1"/>
</dbReference>
<keyword evidence="13" id="KW-1185">Reference proteome</keyword>
<keyword evidence="2" id="KW-0479">Metal-binding</keyword>
<keyword evidence="3" id="KW-0677">Repeat</keyword>
<feature type="region of interest" description="Disordered" evidence="10">
    <location>
        <begin position="80"/>
        <end position="118"/>
    </location>
</feature>
<reference evidence="12" key="1">
    <citation type="submission" date="2021-06" db="EMBL/GenBank/DDBJ databases">
        <authorList>
            <person name="Kallberg Y."/>
            <person name="Tangrot J."/>
            <person name="Rosling A."/>
        </authorList>
    </citation>
    <scope>NUCLEOTIDE SEQUENCE</scope>
    <source>
        <strain evidence="12">MT106</strain>
    </source>
</reference>
<dbReference type="GO" id="GO:0005634">
    <property type="term" value="C:nucleus"/>
    <property type="evidence" value="ECO:0007669"/>
    <property type="project" value="UniProtKB-SubCell"/>
</dbReference>
<feature type="compositionally biased region" description="Basic residues" evidence="10">
    <location>
        <begin position="84"/>
        <end position="93"/>
    </location>
</feature>
<keyword evidence="4 9" id="KW-0863">Zinc-finger</keyword>
<evidence type="ECO:0000313" key="12">
    <source>
        <dbReference type="EMBL" id="CAG8653622.1"/>
    </source>
</evidence>
<evidence type="ECO:0000259" key="11">
    <source>
        <dbReference type="PROSITE" id="PS50157"/>
    </source>
</evidence>
<evidence type="ECO:0000256" key="2">
    <source>
        <dbReference type="ARBA" id="ARBA00022723"/>
    </source>
</evidence>
<feature type="domain" description="C2H2-type" evidence="11">
    <location>
        <begin position="39"/>
        <end position="66"/>
    </location>
</feature>